<dbReference type="EMBL" id="CP045119">
    <property type="protein sequence ID" value="QIN82129.1"/>
    <property type="molecule type" value="Genomic_DNA"/>
</dbReference>
<organism evidence="2 3">
    <name type="scientific">Rubrobacter tropicus</name>
    <dbReference type="NCBI Taxonomy" id="2653851"/>
    <lineage>
        <taxon>Bacteria</taxon>
        <taxon>Bacillati</taxon>
        <taxon>Actinomycetota</taxon>
        <taxon>Rubrobacteria</taxon>
        <taxon>Rubrobacterales</taxon>
        <taxon>Rubrobacteraceae</taxon>
        <taxon>Rubrobacter</taxon>
    </lineage>
</organism>
<dbReference type="InterPro" id="IPR013766">
    <property type="entry name" value="Thioredoxin_domain"/>
</dbReference>
<gene>
    <name evidence="2" type="ORF">GBA63_05315</name>
</gene>
<accession>A0A6G8Q6R4</accession>
<dbReference type="SUPFAM" id="SSF52833">
    <property type="entry name" value="Thioredoxin-like"/>
    <property type="match status" value="1"/>
</dbReference>
<dbReference type="RefSeq" id="WP_166174156.1">
    <property type="nucleotide sequence ID" value="NZ_CP045119.1"/>
</dbReference>
<protein>
    <recommendedName>
        <fullName evidence="1">Thioredoxin domain-containing protein</fullName>
    </recommendedName>
</protein>
<proteinExistence type="predicted"/>
<name>A0A6G8Q6R4_9ACTN</name>
<reference evidence="2 3" key="1">
    <citation type="submission" date="2019-10" db="EMBL/GenBank/DDBJ databases">
        <title>Rubrobacter sp nov SCSIO 52090 isolated from a deep-sea sediment in the South China Sea.</title>
        <authorList>
            <person name="Chen R.W."/>
        </authorList>
    </citation>
    <scope>NUCLEOTIDE SEQUENCE [LARGE SCALE GENOMIC DNA]</scope>
    <source>
        <strain evidence="2 3">SCSIO 52909</strain>
    </source>
</reference>
<sequence length="183" mass="20153">MKRLALVALLVLTLSLFYRSFGGAETGTGNLTLAAPEPNVGSTAKSFTARDVEGSRFELSDKGVYVLAFWSPLNQNSNRARPGFLEVAREYGDEASFAVVYVNGAREDVDAPYDRLYDPTGRLASLYNVKRVPRLFVVRDGVIWWVLGEDQHGEGYEDALKTKIEAALEEKDGEGGQTALRND</sequence>
<dbReference type="AlphaFoldDB" id="A0A6G8Q6R4"/>
<dbReference type="Gene3D" id="3.40.30.10">
    <property type="entry name" value="Glutaredoxin"/>
    <property type="match status" value="1"/>
</dbReference>
<dbReference type="Proteomes" id="UP000501452">
    <property type="component" value="Chromosome"/>
</dbReference>
<dbReference type="PROSITE" id="PS51352">
    <property type="entry name" value="THIOREDOXIN_2"/>
    <property type="match status" value="1"/>
</dbReference>
<evidence type="ECO:0000313" key="3">
    <source>
        <dbReference type="Proteomes" id="UP000501452"/>
    </source>
</evidence>
<dbReference type="InterPro" id="IPR036249">
    <property type="entry name" value="Thioredoxin-like_sf"/>
</dbReference>
<keyword evidence="3" id="KW-1185">Reference proteome</keyword>
<evidence type="ECO:0000259" key="1">
    <source>
        <dbReference type="PROSITE" id="PS51352"/>
    </source>
</evidence>
<evidence type="ECO:0000313" key="2">
    <source>
        <dbReference type="EMBL" id="QIN82129.1"/>
    </source>
</evidence>
<dbReference type="KEGG" id="rub:GBA63_05315"/>
<feature type="domain" description="Thioredoxin" evidence="1">
    <location>
        <begin position="38"/>
        <end position="169"/>
    </location>
</feature>